<evidence type="ECO:0000256" key="2">
    <source>
        <dbReference type="ARBA" id="ARBA00023136"/>
    </source>
</evidence>
<evidence type="ECO:0000256" key="1">
    <source>
        <dbReference type="ARBA" id="ARBA00022729"/>
    </source>
</evidence>
<keyword evidence="1 5" id="KW-0732">Signal</keyword>
<organism evidence="7 8">
    <name type="scientific">Thauera terpenica 58Eu</name>
    <dbReference type="NCBI Taxonomy" id="1348657"/>
    <lineage>
        <taxon>Bacteria</taxon>
        <taxon>Pseudomonadati</taxon>
        <taxon>Pseudomonadota</taxon>
        <taxon>Betaproteobacteria</taxon>
        <taxon>Rhodocyclales</taxon>
        <taxon>Zoogloeaceae</taxon>
        <taxon>Thauera</taxon>
    </lineage>
</organism>
<evidence type="ECO:0000313" key="8">
    <source>
        <dbReference type="Proteomes" id="UP000015455"/>
    </source>
</evidence>
<proteinExistence type="predicted"/>
<keyword evidence="3" id="KW-0564">Palmitate</keyword>
<sequence>MKIVFPLMFASALLVSACSSAPQVSGDDRVPAAAAASVHKYQCKSGEMIAATYPSTDSATINYKGSDYSMQIAVSASGARYVGGGFEWWTKGSGAGSEAILFHHMADDTSGSIVELCSES</sequence>
<gene>
    <name evidence="7" type="ORF">M622_14740</name>
</gene>
<dbReference type="AlphaFoldDB" id="T0AYK0"/>
<dbReference type="InterPro" id="IPR018660">
    <property type="entry name" value="MliC"/>
</dbReference>
<evidence type="ECO:0000256" key="4">
    <source>
        <dbReference type="ARBA" id="ARBA00023288"/>
    </source>
</evidence>
<dbReference type="PATRIC" id="fig|1348657.5.peg.1823"/>
<feature type="signal peptide" evidence="5">
    <location>
        <begin position="1"/>
        <end position="21"/>
    </location>
</feature>
<keyword evidence="4" id="KW-0449">Lipoprotein</keyword>
<keyword evidence="2" id="KW-0472">Membrane</keyword>
<dbReference type="RefSeq" id="WP_021249246.1">
    <property type="nucleotide sequence ID" value="NZ_ATJV01000052.1"/>
</dbReference>
<comment type="caution">
    <text evidence="7">The sequence shown here is derived from an EMBL/GenBank/DDBJ whole genome shotgun (WGS) entry which is preliminary data.</text>
</comment>
<dbReference type="SUPFAM" id="SSF141488">
    <property type="entry name" value="YdhA-like"/>
    <property type="match status" value="1"/>
</dbReference>
<protein>
    <recommendedName>
        <fullName evidence="6">C-type lysozyme inhibitor domain-containing protein</fullName>
    </recommendedName>
</protein>
<dbReference type="eggNOG" id="COG3895">
    <property type="taxonomic scope" value="Bacteria"/>
</dbReference>
<dbReference type="PROSITE" id="PS51257">
    <property type="entry name" value="PROKAR_LIPOPROTEIN"/>
    <property type="match status" value="1"/>
</dbReference>
<keyword evidence="8" id="KW-1185">Reference proteome</keyword>
<dbReference type="EMBL" id="ATJV01000052">
    <property type="protein sequence ID" value="EPZ15643.1"/>
    <property type="molecule type" value="Genomic_DNA"/>
</dbReference>
<reference evidence="7 8" key="1">
    <citation type="submission" date="2013-06" db="EMBL/GenBank/DDBJ databases">
        <title>Draft genome sequence of Thauera terpenica.</title>
        <authorList>
            <person name="Liu B."/>
            <person name="Frostegard A.H."/>
            <person name="Shapleigh J.P."/>
        </authorList>
    </citation>
    <scope>NUCLEOTIDE SEQUENCE [LARGE SCALE GENOMIC DNA]</scope>
    <source>
        <strain evidence="7 8">58Eu</strain>
    </source>
</reference>
<dbReference type="Gene3D" id="2.40.128.200">
    <property type="match status" value="1"/>
</dbReference>
<evidence type="ECO:0000256" key="3">
    <source>
        <dbReference type="ARBA" id="ARBA00023139"/>
    </source>
</evidence>
<evidence type="ECO:0000259" key="6">
    <source>
        <dbReference type="Pfam" id="PF09864"/>
    </source>
</evidence>
<dbReference type="InterPro" id="IPR036328">
    <property type="entry name" value="MliC_sf"/>
</dbReference>
<dbReference type="Pfam" id="PF09864">
    <property type="entry name" value="MliC"/>
    <property type="match status" value="1"/>
</dbReference>
<dbReference type="Proteomes" id="UP000015455">
    <property type="component" value="Unassembled WGS sequence"/>
</dbReference>
<feature type="chain" id="PRO_5004561894" description="C-type lysozyme inhibitor domain-containing protein" evidence="5">
    <location>
        <begin position="22"/>
        <end position="120"/>
    </location>
</feature>
<feature type="domain" description="C-type lysozyme inhibitor" evidence="6">
    <location>
        <begin position="41"/>
        <end position="108"/>
    </location>
</feature>
<name>T0AYK0_9RHOO</name>
<accession>T0AYK0</accession>
<evidence type="ECO:0000256" key="5">
    <source>
        <dbReference type="SAM" id="SignalP"/>
    </source>
</evidence>
<evidence type="ECO:0000313" key="7">
    <source>
        <dbReference type="EMBL" id="EPZ15643.1"/>
    </source>
</evidence>
<dbReference type="OrthoDB" id="8550040at2"/>